<comment type="caution">
    <text evidence="3">The sequence shown here is derived from an EMBL/GenBank/DDBJ whole genome shotgun (WGS) entry which is preliminary data.</text>
</comment>
<evidence type="ECO:0000313" key="4">
    <source>
        <dbReference type="Proteomes" id="UP001477870"/>
    </source>
</evidence>
<dbReference type="Gene3D" id="3.40.190.170">
    <property type="entry name" value="Bacterial extracellular solute-binding protein, family 7"/>
    <property type="match status" value="1"/>
</dbReference>
<evidence type="ECO:0000313" key="3">
    <source>
        <dbReference type="EMBL" id="MEM5500413.1"/>
    </source>
</evidence>
<dbReference type="InterPro" id="IPR018389">
    <property type="entry name" value="DctP_fam"/>
</dbReference>
<name>A0ABU9T2R0_9HYPH</name>
<dbReference type="NCBIfam" id="TIGR00787">
    <property type="entry name" value="dctP"/>
    <property type="match status" value="1"/>
</dbReference>
<dbReference type="CDD" id="cd13603">
    <property type="entry name" value="PBP2_TRAP_Siap_TeaA_like"/>
    <property type="match status" value="1"/>
</dbReference>
<feature type="chain" id="PRO_5046160039" evidence="2">
    <location>
        <begin position="29"/>
        <end position="330"/>
    </location>
</feature>
<evidence type="ECO:0000256" key="1">
    <source>
        <dbReference type="ARBA" id="ARBA00022729"/>
    </source>
</evidence>
<proteinExistence type="predicted"/>
<dbReference type="NCBIfam" id="NF037995">
    <property type="entry name" value="TRAP_S1"/>
    <property type="match status" value="1"/>
</dbReference>
<dbReference type="PANTHER" id="PTHR33376:SF18">
    <property type="entry name" value="2,3-DIKETO-L-GULONATE-BINDING PERIPLASMIC PROTEIN YIAO"/>
    <property type="match status" value="1"/>
</dbReference>
<dbReference type="PANTHER" id="PTHR33376">
    <property type="match status" value="1"/>
</dbReference>
<dbReference type="PIRSF" id="PIRSF006470">
    <property type="entry name" value="DctB"/>
    <property type="match status" value="1"/>
</dbReference>
<dbReference type="EMBL" id="JBBMQO010000001">
    <property type="protein sequence ID" value="MEM5500413.1"/>
    <property type="molecule type" value="Genomic_DNA"/>
</dbReference>
<reference evidence="3 4" key="1">
    <citation type="submission" date="2024-03" db="EMBL/GenBank/DDBJ databases">
        <title>Community enrichment and isolation of bacterial strains for fucoidan degradation.</title>
        <authorList>
            <person name="Sichert A."/>
        </authorList>
    </citation>
    <scope>NUCLEOTIDE SEQUENCE [LARGE SCALE GENOMIC DNA]</scope>
    <source>
        <strain evidence="3 4">AS62</strain>
    </source>
</reference>
<keyword evidence="1 2" id="KW-0732">Signal</keyword>
<organism evidence="3 4">
    <name type="scientific">Ahrensia kielensis</name>
    <dbReference type="NCBI Taxonomy" id="76980"/>
    <lineage>
        <taxon>Bacteria</taxon>
        <taxon>Pseudomonadati</taxon>
        <taxon>Pseudomonadota</taxon>
        <taxon>Alphaproteobacteria</taxon>
        <taxon>Hyphomicrobiales</taxon>
        <taxon>Ahrensiaceae</taxon>
        <taxon>Ahrensia</taxon>
    </lineage>
</organism>
<keyword evidence="4" id="KW-1185">Reference proteome</keyword>
<feature type="signal peptide" evidence="2">
    <location>
        <begin position="1"/>
        <end position="28"/>
    </location>
</feature>
<accession>A0ABU9T2R0</accession>
<evidence type="ECO:0000256" key="2">
    <source>
        <dbReference type="SAM" id="SignalP"/>
    </source>
</evidence>
<dbReference type="InterPro" id="IPR038404">
    <property type="entry name" value="TRAP_DctP_sf"/>
</dbReference>
<protein>
    <submittedName>
        <fullName evidence="3">TRAP transporter substrate-binding protein</fullName>
    </submittedName>
</protein>
<sequence>MFNSSIFLGGLAKVATVSALFVTTSAAAETTLRLSHYASTRSTTHEAAEYFASEIASRTNGEIKITVHPAHELGDDPSQVRGVRVGTIDMAVVGNTFFSGIIPEVNALDLPYLFASPEHAYTVLDGEIGEDIHQLFSGKGFEVLGNWEIGFRNITNNVRPVTKPADLVGLKLRTNPNPAHVLAFETWGAQPTPMPFNEVYLALETSAVDGQENPVGLIHAMRFNEVQEHLSMTRHAYTAAFLVMNGPKYKGLDEGIRQILTEVGQLAGQMERDLNAERESVSLAEMQAAGLKVVMEPDRDAFYEMAADVIRSDYVEKYGKSLLDRIDAAR</sequence>
<dbReference type="Pfam" id="PF03480">
    <property type="entry name" value="DctP"/>
    <property type="match status" value="1"/>
</dbReference>
<dbReference type="InterPro" id="IPR004682">
    <property type="entry name" value="TRAP_DctP"/>
</dbReference>
<dbReference type="Proteomes" id="UP001477870">
    <property type="component" value="Unassembled WGS sequence"/>
</dbReference>
<dbReference type="RefSeq" id="WP_342846563.1">
    <property type="nucleotide sequence ID" value="NZ_JBBMQO010000001.1"/>
</dbReference>
<gene>
    <name evidence="3" type="ORF">WNY59_02310</name>
</gene>